<dbReference type="InterPro" id="IPR002298">
    <property type="entry name" value="DNA_polymerase_A"/>
</dbReference>
<evidence type="ECO:0000256" key="4">
    <source>
        <dbReference type="ARBA" id="ARBA00022705"/>
    </source>
</evidence>
<name>A0A6F8VE71_9PROT</name>
<dbReference type="InterPro" id="IPR036397">
    <property type="entry name" value="RNaseH_sf"/>
</dbReference>
<dbReference type="PANTHER" id="PTHR10133">
    <property type="entry name" value="DNA POLYMERASE I"/>
    <property type="match status" value="1"/>
</dbReference>
<evidence type="ECO:0000313" key="8">
    <source>
        <dbReference type="Proteomes" id="UP000502260"/>
    </source>
</evidence>
<keyword evidence="4" id="KW-0235">DNA replication</keyword>
<feature type="domain" description="DNA-directed DNA polymerase family A palm" evidence="6">
    <location>
        <begin position="372"/>
        <end position="656"/>
    </location>
</feature>
<dbReference type="InterPro" id="IPR043502">
    <property type="entry name" value="DNA/RNA_pol_sf"/>
</dbReference>
<protein>
    <recommendedName>
        <fullName evidence="3">DNA-directed DNA polymerase</fullName>
        <ecNumber evidence="3">2.7.7.7</ecNumber>
    </recommendedName>
</protein>
<evidence type="ECO:0000313" key="7">
    <source>
        <dbReference type="EMBL" id="BCB27029.1"/>
    </source>
</evidence>
<dbReference type="AlphaFoldDB" id="A0A6F8VE71"/>
<dbReference type="SUPFAM" id="SSF56672">
    <property type="entry name" value="DNA/RNA polymerases"/>
    <property type="match status" value="1"/>
</dbReference>
<dbReference type="PANTHER" id="PTHR10133:SF27">
    <property type="entry name" value="DNA POLYMERASE NU"/>
    <property type="match status" value="1"/>
</dbReference>
<dbReference type="Gene3D" id="3.30.420.10">
    <property type="entry name" value="Ribonuclease H-like superfamily/Ribonuclease H"/>
    <property type="match status" value="1"/>
</dbReference>
<dbReference type="GO" id="GO:0006302">
    <property type="term" value="P:double-strand break repair"/>
    <property type="evidence" value="ECO:0007669"/>
    <property type="project" value="TreeGrafter"/>
</dbReference>
<sequence>MDVQAVKLYLDTETFSETPIKYGTYRYIQDCELMVVTWAVDDGPVNCLDCTCYGHEDGLTMLANLMQECTEIIAHNAMFDRGVIAKHFPNAAPPLEKWRCTMVKAMAHSLPGSLDKLCDILQVPQDQRKLKIGKDLVRMFCMPRPKNVKLRRATRETHPTEWASFLDYAKADIAAMREVDKRLPTWNYTGRELDLWHLDQRINDRGFAVDLDLANAAIEATDREQARLATRTQDMTNGEVQKATQRDAMLDHILAEYLISLPDLQGATLERRIADPDLPQGLKDLLAIRLQASTTSTSKYKALIRGATTDGRLKGTLQFDGAGRTGRWSGRTFQPQNLPRPALDHDEIEFGIDVIKAGAADLLYGNVMQLTSSAIRGCIVAPQGKKLCVSDLSNIEGRKLAWLAGEKWKLQAFRDFDNGTGPDLYKLAYAKSFNIPHEDVSKSQRQIGKVEELMLGYEGGVGAFITGAATYRFDVEELGIAAWPTLPEGTREEAEEFHDWTVSQKRSTFGLSRRAFVTCDTIKRLWRQAHPNVATLWKDLEAACVSAVESPGRTIPCRKFKVRRDGAWLRIGLPSGRALCYPQPRVDDGKLSYMGVNQYTRKWERIKTYGGKLVENCTQGAARDVMAHNMPAIDAAGYRTVLSMHDELLTETPDLPEYNERELSALLATVPDWAEGLPLAAAGFESYRYRKD</sequence>
<reference evidence="8" key="1">
    <citation type="submission" date="2020-03" db="EMBL/GenBank/DDBJ databases">
        <title>Complete genome sequence of sulfur-oxidizing bacterium skT11.</title>
        <authorList>
            <person name="Kanda M."/>
            <person name="Kojima H."/>
            <person name="Fukui M."/>
        </authorList>
    </citation>
    <scope>NUCLEOTIDE SEQUENCE [LARGE SCALE GENOMIC DNA]</scope>
    <source>
        <strain evidence="8">skT11</strain>
    </source>
</reference>
<dbReference type="Proteomes" id="UP000502260">
    <property type="component" value="Chromosome"/>
</dbReference>
<dbReference type="InterPro" id="IPR001098">
    <property type="entry name" value="DNA-dir_DNA_pol_A_palm_dom"/>
</dbReference>
<organism evidence="7 8">
    <name type="scientific">Sulfurimicrobium lacus</name>
    <dbReference type="NCBI Taxonomy" id="2715678"/>
    <lineage>
        <taxon>Bacteria</taxon>
        <taxon>Pseudomonadati</taxon>
        <taxon>Pseudomonadota</taxon>
        <taxon>Betaproteobacteria</taxon>
        <taxon>Nitrosomonadales</taxon>
        <taxon>Sulfuricellaceae</taxon>
        <taxon>Sulfurimicrobium</taxon>
    </lineage>
</organism>
<dbReference type="SMART" id="SM00482">
    <property type="entry name" value="POLAc"/>
    <property type="match status" value="1"/>
</dbReference>
<comment type="subunit">
    <text evidence="2">Single-chain monomer with multiple functions.</text>
</comment>
<comment type="catalytic activity">
    <reaction evidence="5">
        <text>DNA(n) + a 2'-deoxyribonucleoside 5'-triphosphate = DNA(n+1) + diphosphate</text>
        <dbReference type="Rhea" id="RHEA:22508"/>
        <dbReference type="Rhea" id="RHEA-COMP:17339"/>
        <dbReference type="Rhea" id="RHEA-COMP:17340"/>
        <dbReference type="ChEBI" id="CHEBI:33019"/>
        <dbReference type="ChEBI" id="CHEBI:61560"/>
        <dbReference type="ChEBI" id="CHEBI:173112"/>
        <dbReference type="EC" id="2.7.7.7"/>
    </reaction>
</comment>
<dbReference type="GO" id="GO:0003887">
    <property type="term" value="F:DNA-directed DNA polymerase activity"/>
    <property type="evidence" value="ECO:0007669"/>
    <property type="project" value="UniProtKB-EC"/>
</dbReference>
<dbReference type="KEGG" id="slac:SKTS_19150"/>
<dbReference type="Gene3D" id="1.10.150.20">
    <property type="entry name" value="5' to 3' exonuclease, C-terminal subdomain"/>
    <property type="match status" value="1"/>
</dbReference>
<evidence type="ECO:0000256" key="5">
    <source>
        <dbReference type="ARBA" id="ARBA00049244"/>
    </source>
</evidence>
<dbReference type="RefSeq" id="WP_173063930.1">
    <property type="nucleotide sequence ID" value="NZ_AP022853.1"/>
</dbReference>
<dbReference type="EC" id="2.7.7.7" evidence="3"/>
<dbReference type="SUPFAM" id="SSF53098">
    <property type="entry name" value="Ribonuclease H-like"/>
    <property type="match status" value="1"/>
</dbReference>
<evidence type="ECO:0000256" key="2">
    <source>
        <dbReference type="ARBA" id="ARBA00011541"/>
    </source>
</evidence>
<accession>A0A6F8VE71</accession>
<dbReference type="EMBL" id="AP022853">
    <property type="protein sequence ID" value="BCB27029.1"/>
    <property type="molecule type" value="Genomic_DNA"/>
</dbReference>
<evidence type="ECO:0000256" key="1">
    <source>
        <dbReference type="ARBA" id="ARBA00007705"/>
    </source>
</evidence>
<dbReference type="GO" id="GO:0006261">
    <property type="term" value="P:DNA-templated DNA replication"/>
    <property type="evidence" value="ECO:0007669"/>
    <property type="project" value="InterPro"/>
</dbReference>
<evidence type="ECO:0000256" key="3">
    <source>
        <dbReference type="ARBA" id="ARBA00012417"/>
    </source>
</evidence>
<dbReference type="InterPro" id="IPR012337">
    <property type="entry name" value="RNaseH-like_sf"/>
</dbReference>
<comment type="similarity">
    <text evidence="1">Belongs to the DNA polymerase type-A family.</text>
</comment>
<dbReference type="GO" id="GO:0003677">
    <property type="term" value="F:DNA binding"/>
    <property type="evidence" value="ECO:0007669"/>
    <property type="project" value="InterPro"/>
</dbReference>
<proteinExistence type="inferred from homology"/>
<gene>
    <name evidence="7" type="ORF">SKTS_19150</name>
</gene>
<keyword evidence="8" id="KW-1185">Reference proteome</keyword>
<evidence type="ECO:0000259" key="6">
    <source>
        <dbReference type="SMART" id="SM00482"/>
    </source>
</evidence>